<dbReference type="PROSITE" id="PS50157">
    <property type="entry name" value="ZINC_FINGER_C2H2_2"/>
    <property type="match status" value="1"/>
</dbReference>
<sequence length="293" mass="34513">MEMDTIPPRIFEIWRAPVSIDNCEHMIEVHKLQCSRCYETFDIEQNFAMHIQDCLNGEEKSELVYQLHMHANRHLLYNRRVALFCGSSDQPTYLDCGLCNQTFPDTASIRRHIRTCSKHTKEYNEFHDGISVIFGNMLFSHEILGRLFQQFEEDPVIMKIREEREQKREEEKDDPINLDPYGRPFMFDELKEYFIEEYQSFLSDVTCMMDDAFIRFLKRKNKGPITDDVMMPIPSGRIVGGSLDDPRIVSNYRRTVMPNVQNQNTRRRAPAKPVKPVAAPWNRKRRAPAAHVH</sequence>
<feature type="domain" description="C2H2-type" evidence="3">
    <location>
        <begin position="94"/>
        <end position="124"/>
    </location>
</feature>
<dbReference type="OrthoDB" id="5827747at2759"/>
<name>G0MAI6_CAEBE</name>
<evidence type="ECO:0000256" key="1">
    <source>
        <dbReference type="PROSITE-ProRule" id="PRU00042"/>
    </source>
</evidence>
<evidence type="ECO:0000256" key="2">
    <source>
        <dbReference type="SAM" id="MobiDB-lite"/>
    </source>
</evidence>
<gene>
    <name evidence="4" type="ORF">CAEBREN_12663</name>
</gene>
<keyword evidence="5" id="KW-1185">Reference proteome</keyword>
<reference evidence="5" key="1">
    <citation type="submission" date="2011-07" db="EMBL/GenBank/DDBJ databases">
        <authorList>
            <consortium name="Caenorhabditis brenneri Sequencing and Analysis Consortium"/>
            <person name="Wilson R.K."/>
        </authorList>
    </citation>
    <scope>NUCLEOTIDE SEQUENCE [LARGE SCALE GENOMIC DNA]</scope>
    <source>
        <strain evidence="5">PB2801</strain>
    </source>
</reference>
<dbReference type="FunCoup" id="G0MAI6">
    <property type="interactions" value="1"/>
</dbReference>
<keyword evidence="1" id="KW-0479">Metal-binding</keyword>
<proteinExistence type="predicted"/>
<dbReference type="HOGENOM" id="CLU_064575_0_0_1"/>
<feature type="compositionally biased region" description="Low complexity" evidence="2">
    <location>
        <begin position="271"/>
        <end position="280"/>
    </location>
</feature>
<dbReference type="GO" id="GO:0008270">
    <property type="term" value="F:zinc ion binding"/>
    <property type="evidence" value="ECO:0007669"/>
    <property type="project" value="UniProtKB-KW"/>
</dbReference>
<evidence type="ECO:0000259" key="3">
    <source>
        <dbReference type="PROSITE" id="PS50157"/>
    </source>
</evidence>
<dbReference type="Proteomes" id="UP000008068">
    <property type="component" value="Unassembled WGS sequence"/>
</dbReference>
<protein>
    <recommendedName>
        <fullName evidence="3">C2H2-type domain-containing protein</fullName>
    </recommendedName>
</protein>
<dbReference type="AlphaFoldDB" id="G0MAI6"/>
<dbReference type="eggNOG" id="ENOG502THVV">
    <property type="taxonomic scope" value="Eukaryota"/>
</dbReference>
<accession>G0MAI6</accession>
<evidence type="ECO:0000313" key="4">
    <source>
        <dbReference type="EMBL" id="EGT40676.1"/>
    </source>
</evidence>
<dbReference type="InParanoid" id="G0MAI6"/>
<dbReference type="InterPro" id="IPR013087">
    <property type="entry name" value="Znf_C2H2_type"/>
</dbReference>
<feature type="region of interest" description="Disordered" evidence="2">
    <location>
        <begin position="259"/>
        <end position="293"/>
    </location>
</feature>
<evidence type="ECO:0000313" key="5">
    <source>
        <dbReference type="Proteomes" id="UP000008068"/>
    </source>
</evidence>
<feature type="compositionally biased region" description="Basic residues" evidence="2">
    <location>
        <begin position="282"/>
        <end position="293"/>
    </location>
</feature>
<keyword evidence="1" id="KW-0862">Zinc</keyword>
<organism evidence="5">
    <name type="scientific">Caenorhabditis brenneri</name>
    <name type="common">Nematode worm</name>
    <dbReference type="NCBI Taxonomy" id="135651"/>
    <lineage>
        <taxon>Eukaryota</taxon>
        <taxon>Metazoa</taxon>
        <taxon>Ecdysozoa</taxon>
        <taxon>Nematoda</taxon>
        <taxon>Chromadorea</taxon>
        <taxon>Rhabditida</taxon>
        <taxon>Rhabditina</taxon>
        <taxon>Rhabditomorpha</taxon>
        <taxon>Rhabditoidea</taxon>
        <taxon>Rhabditidae</taxon>
        <taxon>Peloderinae</taxon>
        <taxon>Caenorhabditis</taxon>
    </lineage>
</organism>
<dbReference type="OMA" id="IRICARD"/>
<keyword evidence="1" id="KW-0863">Zinc-finger</keyword>
<dbReference type="EMBL" id="GL379788">
    <property type="protein sequence ID" value="EGT40676.1"/>
    <property type="molecule type" value="Genomic_DNA"/>
</dbReference>